<evidence type="ECO:0000256" key="2">
    <source>
        <dbReference type="SAM" id="SignalP"/>
    </source>
</evidence>
<proteinExistence type="predicted"/>
<name>A0A0J8VPV9_9ENTR</name>
<feature type="region of interest" description="Disordered" evidence="1">
    <location>
        <begin position="32"/>
        <end position="71"/>
    </location>
</feature>
<accession>A0A0J8VPV9</accession>
<dbReference type="OrthoDB" id="6566500at2"/>
<dbReference type="Proteomes" id="UP000037315">
    <property type="component" value="Unassembled WGS sequence"/>
</dbReference>
<dbReference type="STRING" id="1121863.GCA_000621185_01433"/>
<dbReference type="Pfam" id="PF13999">
    <property type="entry name" value="MarB"/>
    <property type="match status" value="1"/>
</dbReference>
<gene>
    <name evidence="3" type="ORF">ACH50_09585</name>
</gene>
<feature type="signal peptide" evidence="2">
    <location>
        <begin position="1"/>
        <end position="21"/>
    </location>
</feature>
<keyword evidence="2" id="KW-0732">Signal</keyword>
<evidence type="ECO:0008006" key="5">
    <source>
        <dbReference type="Google" id="ProtNLM"/>
    </source>
</evidence>
<comment type="caution">
    <text evidence="3">The sequence shown here is derived from an EMBL/GenBank/DDBJ whole genome shotgun (WGS) entry which is preliminary data.</text>
</comment>
<feature type="compositionally biased region" description="Basic and acidic residues" evidence="1">
    <location>
        <begin position="49"/>
        <end position="61"/>
    </location>
</feature>
<evidence type="ECO:0000256" key="1">
    <source>
        <dbReference type="SAM" id="MobiDB-lite"/>
    </source>
</evidence>
<sequence length="71" mass="7572">MKRIASATLFLLALASAGAMADQNTALSHKTDRDAMVLPSATNQSPFDFNHRGAGSDKSDELGVPYYNASR</sequence>
<feature type="chain" id="PRO_5005311172" description="Multiple antibiotic resistance protein MarB" evidence="2">
    <location>
        <begin position="22"/>
        <end position="71"/>
    </location>
</feature>
<dbReference type="InterPro" id="IPR025732">
    <property type="entry name" value="MarB"/>
</dbReference>
<evidence type="ECO:0000313" key="3">
    <source>
        <dbReference type="EMBL" id="KMV34997.1"/>
    </source>
</evidence>
<dbReference type="PATRIC" id="fig|1656095.3.peg.4554"/>
<protein>
    <recommendedName>
        <fullName evidence="5">Multiple antibiotic resistance protein MarB</fullName>
    </recommendedName>
</protein>
<dbReference type="AlphaFoldDB" id="A0A0J8VPV9"/>
<dbReference type="RefSeq" id="WP_024558375.1">
    <property type="nucleotide sequence ID" value="NZ_LFEJ01000013.1"/>
</dbReference>
<keyword evidence="4" id="KW-1185">Reference proteome</keyword>
<dbReference type="NCBIfam" id="NF007508">
    <property type="entry name" value="PRK10106.1"/>
    <property type="match status" value="1"/>
</dbReference>
<dbReference type="EMBL" id="LFEJ01000013">
    <property type="protein sequence ID" value="KMV34997.1"/>
    <property type="molecule type" value="Genomic_DNA"/>
</dbReference>
<organism evidence="3 4">
    <name type="scientific">Franconibacter pulveris</name>
    <dbReference type="NCBI Taxonomy" id="435910"/>
    <lineage>
        <taxon>Bacteria</taxon>
        <taxon>Pseudomonadati</taxon>
        <taxon>Pseudomonadota</taxon>
        <taxon>Gammaproteobacteria</taxon>
        <taxon>Enterobacterales</taxon>
        <taxon>Enterobacteriaceae</taxon>
        <taxon>Franconibacter</taxon>
    </lineage>
</organism>
<reference evidence="3 4" key="1">
    <citation type="submission" date="2015-06" db="EMBL/GenBank/DDBJ databases">
        <title>Genome sequencing of Cronobacter sp. strain DJ34 isolated from petroleum contaminated sludge of Duliajan Oil Fields, Assam, India.</title>
        <authorList>
            <person name="Pal S."/>
            <person name="Banerjee T.D."/>
            <person name="Roy A."/>
            <person name="Sar P."/>
            <person name="Kazy S.K."/>
        </authorList>
    </citation>
    <scope>NUCLEOTIDE SEQUENCE [LARGE SCALE GENOMIC DNA]</scope>
    <source>
        <strain evidence="3 4">DJ34</strain>
    </source>
</reference>
<evidence type="ECO:0000313" key="4">
    <source>
        <dbReference type="Proteomes" id="UP000037315"/>
    </source>
</evidence>